<dbReference type="RefSeq" id="WP_153518793.1">
    <property type="nucleotide sequence ID" value="NZ_CP045561.1"/>
</dbReference>
<keyword evidence="2" id="KW-0614">Plasmid</keyword>
<organism evidence="2 3">
    <name type="scientific">Acinetobacter nosocomialis</name>
    <dbReference type="NCBI Taxonomy" id="106654"/>
    <lineage>
        <taxon>Bacteria</taxon>
        <taxon>Pseudomonadati</taxon>
        <taxon>Pseudomonadota</taxon>
        <taxon>Gammaproteobacteria</taxon>
        <taxon>Moraxellales</taxon>
        <taxon>Moraxellaceae</taxon>
        <taxon>Acinetobacter</taxon>
        <taxon>Acinetobacter calcoaceticus/baumannii complex</taxon>
    </lineage>
</organism>
<dbReference type="EMBL" id="CP045561">
    <property type="protein sequence ID" value="QGA46175.1"/>
    <property type="molecule type" value="Genomic_DNA"/>
</dbReference>
<evidence type="ECO:0000313" key="3">
    <source>
        <dbReference type="Proteomes" id="UP000325778"/>
    </source>
</evidence>
<evidence type="ECO:0000256" key="1">
    <source>
        <dbReference type="SAM" id="Phobius"/>
    </source>
</evidence>
<keyword evidence="1" id="KW-0812">Transmembrane</keyword>
<geneLocation type="plasmid" evidence="2 3">
    <name>pAC1530</name>
</geneLocation>
<sequence length="63" mass="7349">MDYISMLYMDWFIILLLAYMAAGLATYMVISFVPVGRRKRLASILPPIRSMIFIVHFPFGRSF</sequence>
<keyword evidence="1" id="KW-1133">Transmembrane helix</keyword>
<reference evidence="2 3" key="1">
    <citation type="journal article" date="2021" name="MSphere">
        <title>Complete Genome Sequencing of Acinetobacter baumannii AC1633 and Acinetobacter nosocomialis AC1530 Unveils a Large Multidrug-Resistant Plasmid Encoding the NDM-1 and OXA-58 Carbapenemases.</title>
        <authorList>
            <person name="Alattraqchi A.G."/>
            <person name="Mohd Rani F."/>
            <person name="A. Rahman N.I."/>
            <person name="Ismail S."/>
            <person name="Cleary D.W."/>
            <person name="Clarke S.C."/>
            <person name="Yeo C.C."/>
        </authorList>
    </citation>
    <scope>NUCLEOTIDE SEQUENCE [LARGE SCALE GENOMIC DNA]</scope>
    <source>
        <strain evidence="2 3">AC1530</strain>
        <plasmid evidence="2">pAC1530</plasmid>
    </source>
</reference>
<dbReference type="Proteomes" id="UP000325778">
    <property type="component" value="Plasmid pAC1530"/>
</dbReference>
<proteinExistence type="predicted"/>
<feature type="transmembrane region" description="Helical" evidence="1">
    <location>
        <begin position="12"/>
        <end position="34"/>
    </location>
</feature>
<evidence type="ECO:0000313" key="2">
    <source>
        <dbReference type="EMBL" id="QGA46175.1"/>
    </source>
</evidence>
<dbReference type="AlphaFoldDB" id="A0AB37D2H3"/>
<name>A0AB37D2H3_ACINO</name>
<keyword evidence="1" id="KW-0472">Membrane</keyword>
<accession>A0AB37D2H3</accession>
<protein>
    <submittedName>
        <fullName evidence="2">Uncharacterized protein</fullName>
    </submittedName>
</protein>
<gene>
    <name evidence="2" type="ORF">GD578_20075</name>
</gene>